<comment type="caution">
    <text evidence="1">The sequence shown here is derived from an EMBL/GenBank/DDBJ whole genome shotgun (WGS) entry which is preliminary data.</text>
</comment>
<accession>A0ABQ0AZY6</accession>
<dbReference type="EMBL" id="BAABXL010000001">
    <property type="protein sequence ID" value="GAA6269598.1"/>
    <property type="molecule type" value="Genomic_DNA"/>
</dbReference>
<proteinExistence type="predicted"/>
<evidence type="ECO:0000313" key="2">
    <source>
        <dbReference type="Proteomes" id="UP001600894"/>
    </source>
</evidence>
<dbReference type="RefSeq" id="WP_176255944.1">
    <property type="nucleotide sequence ID" value="NZ_BAABXL010000001.1"/>
</dbReference>
<dbReference type="Proteomes" id="UP001600894">
    <property type="component" value="Unassembled WGS sequence"/>
</dbReference>
<keyword evidence="2" id="KW-1185">Reference proteome</keyword>
<gene>
    <name evidence="1" type="ORF">F130042H8_26580</name>
</gene>
<evidence type="ECO:0000313" key="1">
    <source>
        <dbReference type="EMBL" id="GAA6269598.1"/>
    </source>
</evidence>
<protein>
    <submittedName>
        <fullName evidence="1">Uncharacterized protein</fullName>
    </submittedName>
</protein>
<reference evidence="1 2" key="1">
    <citation type="submission" date="2024-04" db="EMBL/GenBank/DDBJ databases">
        <title>Defined microbial consortia suppress multidrug-resistant proinflammatory Enterobacteriaceae via ecological control.</title>
        <authorList>
            <person name="Furuichi M."/>
            <person name="Kawaguchi T."/>
            <person name="Pust M."/>
            <person name="Yasuma K."/>
            <person name="Plichta D."/>
            <person name="Hasegawa N."/>
            <person name="Ohya T."/>
            <person name="Bhattarai S."/>
            <person name="Sasajima S."/>
            <person name="Aoto Y."/>
            <person name="Tuganbaev T."/>
            <person name="Yaginuma M."/>
            <person name="Ueda M."/>
            <person name="Okahashi N."/>
            <person name="Amafuji K."/>
            <person name="Kiridooshi Y."/>
            <person name="Sugita K."/>
            <person name="Strazar M."/>
            <person name="Skelly A."/>
            <person name="Suda W."/>
            <person name="Hattori M."/>
            <person name="Nakamoto N."/>
            <person name="Caballero S."/>
            <person name="Norman J."/>
            <person name="Olle B."/>
            <person name="Tanoue T."/>
            <person name="Arita M."/>
            <person name="Bucci V."/>
            <person name="Atarashi K."/>
            <person name="Xavier R."/>
            <person name="Honda K."/>
        </authorList>
    </citation>
    <scope>NUCLEOTIDE SEQUENCE [LARGE SCALE GENOMIC DNA]</scope>
    <source>
        <strain evidence="2">f13</strain>
    </source>
</reference>
<sequence length="372" mass="43009">MQKIVLYITSKALRQTIDHTIKEKELMTFDCNNQISNMISLEDYMNHKGFLLSDNDVDYLIIDLSALIDTDEKILSSIGGFLTMHEQVRIIIVAPRNLAGDQILSSLFALGIRNFAVGNDFVGIKQSLERCLTETGMSYKEAIEYKDVKERLKEEIKEIREVNKVMIGITGTQPKTGCTHNAIIIANQLKKMGFAVACVEMNASGAFQMIRESEKLNMIDHMLFTSRNIDYYPDGDETLLRTILDEKVYNFLILDFGSFGTCNINCFNRCHVKIALGNVQPWELDYLYDFWNRYDEEARRQIHFYINFVEKEDDRKAIEKIFRTKFSFIGYRPDPFEATSFPGLKQILADYLPHSTPPPKTLFGFRIRKKVF</sequence>
<name>A0ABQ0AZY6_9FIRM</name>
<organism evidence="1 2">
    <name type="scientific">Enterocloster alcoholdehydrogenati</name>
    <dbReference type="NCBI Taxonomy" id="2547410"/>
    <lineage>
        <taxon>Bacteria</taxon>
        <taxon>Bacillati</taxon>
        <taxon>Bacillota</taxon>
        <taxon>Clostridia</taxon>
        <taxon>Lachnospirales</taxon>
        <taxon>Lachnospiraceae</taxon>
        <taxon>Enterocloster</taxon>
    </lineage>
</organism>